<reference evidence="1 2" key="1">
    <citation type="journal article" date="2014" name="Am. J. Bot.">
        <title>Genome assembly and annotation for red clover (Trifolium pratense; Fabaceae).</title>
        <authorList>
            <person name="Istvanek J."/>
            <person name="Jaros M."/>
            <person name="Krenek A."/>
            <person name="Repkova J."/>
        </authorList>
    </citation>
    <scope>NUCLEOTIDE SEQUENCE [LARGE SCALE GENOMIC DNA]</scope>
    <source>
        <strain evidence="2">cv. Tatra</strain>
        <tissue evidence="1">Young leaves</tissue>
    </source>
</reference>
<accession>A0A2K3N3X9</accession>
<gene>
    <name evidence="1" type="ORF">L195_g020912</name>
</gene>
<sequence>MSDTLQSNTAHLNRRYNIPAPMTSKDRVEILGVCVPFLEPQRVRLLPANACSQLRKQVNADVTSAADIMSSPPLLIKGQKPTFQRLDSASILDGWGPRQALLLKKYEPIKATHRKTIPFKPSKLTAAQLEINQSVIFDKAIERDVIQGTRPTPRRAPFVNILDNIEIPTNTHPHPPQRLNPRRKRIPQLLLRPEVIGCVNICHNKILSILKEPAMTPKNMLATLGRLQLYLCRIPDS</sequence>
<evidence type="ECO:0000313" key="1">
    <source>
        <dbReference type="EMBL" id="PNX97679.1"/>
    </source>
</evidence>
<evidence type="ECO:0000313" key="2">
    <source>
        <dbReference type="Proteomes" id="UP000236291"/>
    </source>
</evidence>
<protein>
    <submittedName>
        <fullName evidence="1">Uncharacterized protein</fullName>
    </submittedName>
</protein>
<reference evidence="1 2" key="2">
    <citation type="journal article" date="2017" name="Front. Plant Sci.">
        <title>Gene Classification and Mining of Molecular Markers Useful in Red Clover (Trifolium pratense) Breeding.</title>
        <authorList>
            <person name="Istvanek J."/>
            <person name="Dluhosova J."/>
            <person name="Dluhos P."/>
            <person name="Patkova L."/>
            <person name="Nedelnik J."/>
            <person name="Repkova J."/>
        </authorList>
    </citation>
    <scope>NUCLEOTIDE SEQUENCE [LARGE SCALE GENOMIC DNA]</scope>
    <source>
        <strain evidence="2">cv. Tatra</strain>
        <tissue evidence="1">Young leaves</tissue>
    </source>
</reference>
<dbReference type="Proteomes" id="UP000236291">
    <property type="component" value="Unassembled WGS sequence"/>
</dbReference>
<proteinExistence type="predicted"/>
<dbReference type="EMBL" id="ASHM01015814">
    <property type="protein sequence ID" value="PNX97679.1"/>
    <property type="molecule type" value="Genomic_DNA"/>
</dbReference>
<name>A0A2K3N3X9_TRIPR</name>
<dbReference type="AlphaFoldDB" id="A0A2K3N3X9"/>
<organism evidence="1 2">
    <name type="scientific">Trifolium pratense</name>
    <name type="common">Red clover</name>
    <dbReference type="NCBI Taxonomy" id="57577"/>
    <lineage>
        <taxon>Eukaryota</taxon>
        <taxon>Viridiplantae</taxon>
        <taxon>Streptophyta</taxon>
        <taxon>Embryophyta</taxon>
        <taxon>Tracheophyta</taxon>
        <taxon>Spermatophyta</taxon>
        <taxon>Magnoliopsida</taxon>
        <taxon>eudicotyledons</taxon>
        <taxon>Gunneridae</taxon>
        <taxon>Pentapetalae</taxon>
        <taxon>rosids</taxon>
        <taxon>fabids</taxon>
        <taxon>Fabales</taxon>
        <taxon>Fabaceae</taxon>
        <taxon>Papilionoideae</taxon>
        <taxon>50 kb inversion clade</taxon>
        <taxon>NPAAA clade</taxon>
        <taxon>Hologalegina</taxon>
        <taxon>IRL clade</taxon>
        <taxon>Trifolieae</taxon>
        <taxon>Trifolium</taxon>
    </lineage>
</organism>
<comment type="caution">
    <text evidence="1">The sequence shown here is derived from an EMBL/GenBank/DDBJ whole genome shotgun (WGS) entry which is preliminary data.</text>
</comment>